<keyword evidence="5 6" id="KW-0233">DNA recombination</keyword>
<evidence type="ECO:0000256" key="1">
    <source>
        <dbReference type="ARBA" id="ARBA00002190"/>
    </source>
</evidence>
<gene>
    <name evidence="8" type="ORF">G352_10857</name>
</gene>
<evidence type="ECO:0000313" key="9">
    <source>
        <dbReference type="Proteomes" id="UP000011731"/>
    </source>
</evidence>
<sequence length="255" mass="27447">MRWSAHSAPARSSTPRFAYVYLDATYLHVRNSSSQVTSMAVVVATGITATGAREVLGLDVGDSEDEVFWRGFLAAPKRRGLSGVRLVISDQHAGLVAALRRCFQGAGHQRCRVHFAQSFCARAQVALRHGRGGVSHDLRPAGFRHRRLDVGRGPRSVGRPVPQDRSVDGPGQGGGAGVQHLSAGALVEDLVDQSVGAGEQGARAQSPRRGNIPQRGSRDPTRRCGPGRHARRVAVRRAPLPLRRLDGVAGPQRRY</sequence>
<dbReference type="Pfam" id="PF00872">
    <property type="entry name" value="Transposase_mut"/>
    <property type="match status" value="1"/>
</dbReference>
<dbReference type="AlphaFoldDB" id="M2XWX5"/>
<evidence type="ECO:0000256" key="3">
    <source>
        <dbReference type="ARBA" id="ARBA00022578"/>
    </source>
</evidence>
<dbReference type="PANTHER" id="PTHR33217:SF7">
    <property type="entry name" value="TRANSPOSASE FOR INSERTION SEQUENCE ELEMENT IS1081"/>
    <property type="match status" value="1"/>
</dbReference>
<dbReference type="EMBL" id="AOEX01000032">
    <property type="protein sequence ID" value="EME65481.1"/>
    <property type="molecule type" value="Genomic_DNA"/>
</dbReference>
<evidence type="ECO:0000256" key="4">
    <source>
        <dbReference type="ARBA" id="ARBA00023125"/>
    </source>
</evidence>
<comment type="caution">
    <text evidence="8">The sequence shown here is derived from an EMBL/GenBank/DDBJ whole genome shotgun (WGS) entry which is preliminary data.</text>
</comment>
<evidence type="ECO:0000256" key="5">
    <source>
        <dbReference type="ARBA" id="ARBA00023172"/>
    </source>
</evidence>
<evidence type="ECO:0000313" key="8">
    <source>
        <dbReference type="EMBL" id="EME65481.1"/>
    </source>
</evidence>
<dbReference type="PANTHER" id="PTHR33217">
    <property type="entry name" value="TRANSPOSASE FOR INSERTION SEQUENCE ELEMENT IS1081"/>
    <property type="match status" value="1"/>
</dbReference>
<dbReference type="Proteomes" id="UP000011731">
    <property type="component" value="Unassembled WGS sequence"/>
</dbReference>
<reference evidence="8 9" key="1">
    <citation type="journal article" date="2013" name="Genome Announc.">
        <title>Draft Genome Sequence of Rhodococcus ruber Strain BKS 20-38.</title>
        <authorList>
            <person name="Bala M."/>
            <person name="Kumar S."/>
            <person name="Raghava G.P."/>
            <person name="Mayilraj S."/>
        </authorList>
    </citation>
    <scope>NUCLEOTIDE SEQUENCE [LARGE SCALE GENOMIC DNA]</scope>
    <source>
        <strain evidence="8 9">BKS 20-38</strain>
    </source>
</reference>
<protein>
    <recommendedName>
        <fullName evidence="6">Mutator family transposase</fullName>
    </recommendedName>
</protein>
<keyword evidence="9" id="KW-1185">Reference proteome</keyword>
<accession>M2XWX5</accession>
<dbReference type="GO" id="GO:0003677">
    <property type="term" value="F:DNA binding"/>
    <property type="evidence" value="ECO:0007669"/>
    <property type="project" value="UniProtKB-UniRule"/>
</dbReference>
<keyword evidence="6" id="KW-0814">Transposable element</keyword>
<dbReference type="GO" id="GO:0006313">
    <property type="term" value="P:DNA transposition"/>
    <property type="evidence" value="ECO:0007669"/>
    <property type="project" value="UniProtKB-UniRule"/>
</dbReference>
<feature type="region of interest" description="Disordered" evidence="7">
    <location>
        <begin position="132"/>
        <end position="179"/>
    </location>
</feature>
<keyword evidence="3 6" id="KW-0815">Transposition</keyword>
<dbReference type="InterPro" id="IPR001207">
    <property type="entry name" value="Transposase_mutator"/>
</dbReference>
<keyword evidence="4 6" id="KW-0238">DNA-binding</keyword>
<evidence type="ECO:0000256" key="2">
    <source>
        <dbReference type="ARBA" id="ARBA00010961"/>
    </source>
</evidence>
<proteinExistence type="inferred from homology"/>
<organism evidence="8 9">
    <name type="scientific">Rhodococcus ruber BKS 20-38</name>
    <dbReference type="NCBI Taxonomy" id="1278076"/>
    <lineage>
        <taxon>Bacteria</taxon>
        <taxon>Bacillati</taxon>
        <taxon>Actinomycetota</taxon>
        <taxon>Actinomycetes</taxon>
        <taxon>Mycobacteriales</taxon>
        <taxon>Nocardiaceae</taxon>
        <taxon>Rhodococcus</taxon>
    </lineage>
</organism>
<evidence type="ECO:0000256" key="6">
    <source>
        <dbReference type="RuleBase" id="RU365089"/>
    </source>
</evidence>
<evidence type="ECO:0000256" key="7">
    <source>
        <dbReference type="SAM" id="MobiDB-lite"/>
    </source>
</evidence>
<comment type="function">
    <text evidence="1 6">Required for the transposition of the insertion element.</text>
</comment>
<comment type="similarity">
    <text evidence="2 6">Belongs to the transposase mutator family.</text>
</comment>
<name>M2XWX5_9NOCA</name>
<dbReference type="GO" id="GO:0004803">
    <property type="term" value="F:transposase activity"/>
    <property type="evidence" value="ECO:0007669"/>
    <property type="project" value="UniProtKB-UniRule"/>
</dbReference>
<feature type="region of interest" description="Disordered" evidence="7">
    <location>
        <begin position="196"/>
        <end position="231"/>
    </location>
</feature>